<dbReference type="RefSeq" id="WP_167212528.1">
    <property type="nucleotide sequence ID" value="NZ_CP050063.1"/>
</dbReference>
<dbReference type="EMBL" id="CP050063">
    <property type="protein sequence ID" value="QIP15115.1"/>
    <property type="molecule type" value="Genomic_DNA"/>
</dbReference>
<keyword evidence="1" id="KW-0472">Membrane</keyword>
<dbReference type="AlphaFoldDB" id="A0A6G9AS53"/>
<evidence type="ECO:0000259" key="2">
    <source>
        <dbReference type="Pfam" id="PF00689"/>
    </source>
</evidence>
<dbReference type="SUPFAM" id="SSF81665">
    <property type="entry name" value="Calcium ATPase, transmembrane domain M"/>
    <property type="match status" value="1"/>
</dbReference>
<keyword evidence="1" id="KW-1133">Transmembrane helix</keyword>
<keyword evidence="4" id="KW-1185">Reference proteome</keyword>
<feature type="transmembrane region" description="Helical" evidence="1">
    <location>
        <begin position="66"/>
        <end position="84"/>
    </location>
</feature>
<protein>
    <recommendedName>
        <fullName evidence="2">Cation-transporting P-type ATPase C-terminal domain-containing protein</fullName>
    </recommendedName>
</protein>
<evidence type="ECO:0000313" key="3">
    <source>
        <dbReference type="EMBL" id="QIP15115.1"/>
    </source>
</evidence>
<organism evidence="3 4">
    <name type="scientific">Spirosoma aureum</name>
    <dbReference type="NCBI Taxonomy" id="2692134"/>
    <lineage>
        <taxon>Bacteria</taxon>
        <taxon>Pseudomonadati</taxon>
        <taxon>Bacteroidota</taxon>
        <taxon>Cytophagia</taxon>
        <taxon>Cytophagales</taxon>
        <taxon>Cytophagaceae</taxon>
        <taxon>Spirosoma</taxon>
    </lineage>
</organism>
<evidence type="ECO:0000313" key="4">
    <source>
        <dbReference type="Proteomes" id="UP000501802"/>
    </source>
</evidence>
<proteinExistence type="predicted"/>
<dbReference type="InterPro" id="IPR023298">
    <property type="entry name" value="ATPase_P-typ_TM_dom_sf"/>
</dbReference>
<sequence length="115" mass="13035">MFSAIVLTGAVFEVYAFVHWEWSYSEAQSRTATFYSLSFAQLIHAFNLYSGKQASLLNNEITRNRYVWIAILICVSILLITYYVPVIRHVLTIQPLDRPALFLIPAVGLLPVGVI</sequence>
<dbReference type="InterPro" id="IPR006068">
    <property type="entry name" value="ATPase_P-typ_cation-transptr_C"/>
</dbReference>
<reference evidence="3 4" key="1">
    <citation type="submission" date="2020-03" db="EMBL/GenBank/DDBJ databases">
        <authorList>
            <person name="Kim M.K."/>
        </authorList>
    </citation>
    <scope>NUCLEOTIDE SEQUENCE [LARGE SCALE GENOMIC DNA]</scope>
    <source>
        <strain evidence="3 4">BT328</strain>
    </source>
</reference>
<dbReference type="Pfam" id="PF00689">
    <property type="entry name" value="Cation_ATPase_C"/>
    <property type="match status" value="1"/>
</dbReference>
<gene>
    <name evidence="3" type="ORF">G8759_22065</name>
</gene>
<dbReference type="KEGG" id="spib:G8759_22065"/>
<keyword evidence="1" id="KW-0812">Transmembrane</keyword>
<dbReference type="Gene3D" id="1.20.1110.10">
    <property type="entry name" value="Calcium-transporting ATPase, transmembrane domain"/>
    <property type="match status" value="1"/>
</dbReference>
<accession>A0A6G9AS53</accession>
<feature type="domain" description="Cation-transporting P-type ATPase C-terminal" evidence="2">
    <location>
        <begin position="2"/>
        <end position="114"/>
    </location>
</feature>
<name>A0A6G9AS53_9BACT</name>
<evidence type="ECO:0000256" key="1">
    <source>
        <dbReference type="SAM" id="Phobius"/>
    </source>
</evidence>
<dbReference type="Proteomes" id="UP000501802">
    <property type="component" value="Chromosome"/>
</dbReference>